<evidence type="ECO:0000313" key="1">
    <source>
        <dbReference type="EMBL" id="CAK7944146.1"/>
    </source>
</evidence>
<name>A0AAV1VCH3_9STRA</name>
<reference evidence="1" key="1">
    <citation type="submission" date="2024-01" db="EMBL/GenBank/DDBJ databases">
        <authorList>
            <person name="Webb A."/>
        </authorList>
    </citation>
    <scope>NUCLEOTIDE SEQUENCE</scope>
    <source>
        <strain evidence="1">Pm1</strain>
    </source>
</reference>
<dbReference type="EMBL" id="CAKLBY020000306">
    <property type="protein sequence ID" value="CAK7944146.1"/>
    <property type="molecule type" value="Genomic_DNA"/>
</dbReference>
<accession>A0AAV1VCH3</accession>
<proteinExistence type="predicted"/>
<comment type="caution">
    <text evidence="1">The sequence shown here is derived from an EMBL/GenBank/DDBJ whole genome shotgun (WGS) entry which is preliminary data.</text>
</comment>
<evidence type="ECO:0000313" key="2">
    <source>
        <dbReference type="Proteomes" id="UP001162060"/>
    </source>
</evidence>
<organism evidence="1 2">
    <name type="scientific">Peronospora matthiolae</name>
    <dbReference type="NCBI Taxonomy" id="2874970"/>
    <lineage>
        <taxon>Eukaryota</taxon>
        <taxon>Sar</taxon>
        <taxon>Stramenopiles</taxon>
        <taxon>Oomycota</taxon>
        <taxon>Peronosporomycetes</taxon>
        <taxon>Peronosporales</taxon>
        <taxon>Peronosporaceae</taxon>
        <taxon>Peronospora</taxon>
    </lineage>
</organism>
<dbReference type="AlphaFoldDB" id="A0AAV1VCH3"/>
<protein>
    <submittedName>
        <fullName evidence="1">Uncharacterized protein</fullName>
    </submittedName>
</protein>
<sequence>MSSAELRSRDVMRVLTNEHIKRQGDKTISVETGDAEKAFSAEREPRQCTYCGIMGHTTEWCWTMNKDENIRGALRAGNNARGRGANNVQWQTNSNYDDNYDRVAFVVSLEARFSTGKNMSGCGRSTEVRRITSETTRPSSQA</sequence>
<dbReference type="Proteomes" id="UP001162060">
    <property type="component" value="Unassembled WGS sequence"/>
</dbReference>
<gene>
    <name evidence="1" type="ORF">PM001_LOCUS29296</name>
</gene>